<dbReference type="GO" id="GO:0020037">
    <property type="term" value="F:heme binding"/>
    <property type="evidence" value="ECO:0007669"/>
    <property type="project" value="InterPro"/>
</dbReference>
<protein>
    <submittedName>
        <fullName evidence="19">Cytochrome P450 306a1</fullName>
    </submittedName>
</protein>
<keyword evidence="11 14" id="KW-0408">Iron</keyword>
<evidence type="ECO:0000256" key="13">
    <source>
        <dbReference type="ARBA" id="ARBA00023136"/>
    </source>
</evidence>
<keyword evidence="10" id="KW-0560">Oxidoreductase</keyword>
<dbReference type="PANTHER" id="PTHR24300">
    <property type="entry name" value="CYTOCHROME P450 508A4-RELATED"/>
    <property type="match status" value="1"/>
</dbReference>
<evidence type="ECO:0000256" key="6">
    <source>
        <dbReference type="ARBA" id="ARBA00022617"/>
    </source>
</evidence>
<evidence type="ECO:0000256" key="11">
    <source>
        <dbReference type="ARBA" id="ARBA00023004"/>
    </source>
</evidence>
<keyword evidence="16" id="KW-1133">Transmembrane helix</keyword>
<evidence type="ECO:0000256" key="7">
    <source>
        <dbReference type="ARBA" id="ARBA00022723"/>
    </source>
</evidence>
<dbReference type="GO" id="GO:0005506">
    <property type="term" value="F:iron ion binding"/>
    <property type="evidence" value="ECO:0007669"/>
    <property type="project" value="InterPro"/>
</dbReference>
<dbReference type="EMBL" id="GDHC01020222">
    <property type="protein sequence ID" value="JAP98406.1"/>
    <property type="molecule type" value="Transcribed_RNA"/>
</dbReference>
<keyword evidence="9" id="KW-0492">Microsome</keyword>
<dbReference type="FunFam" id="1.10.630.10:FF:000238">
    <property type="entry name" value="Cytochrome P450 2A6"/>
    <property type="match status" value="1"/>
</dbReference>
<keyword evidence="7 14" id="KW-0479">Metal-binding</keyword>
<evidence type="ECO:0000256" key="4">
    <source>
        <dbReference type="ARBA" id="ARBA00004406"/>
    </source>
</evidence>
<feature type="transmembrane region" description="Helical" evidence="16">
    <location>
        <begin position="7"/>
        <end position="26"/>
    </location>
</feature>
<dbReference type="GO" id="GO:0006082">
    <property type="term" value="P:organic acid metabolic process"/>
    <property type="evidence" value="ECO:0007669"/>
    <property type="project" value="TreeGrafter"/>
</dbReference>
<reference evidence="19" key="3">
    <citation type="journal article" date="2016" name="Gigascience">
        <title>De novo construction of an expanded transcriptome assembly for the western tarnished plant bug, Lygus hesperus.</title>
        <authorList>
            <person name="Tassone E.E."/>
            <person name="Geib S.M."/>
            <person name="Hall B."/>
            <person name="Fabrick J.A."/>
            <person name="Brent C.S."/>
            <person name="Hull J.J."/>
        </authorList>
    </citation>
    <scope>NUCLEOTIDE SEQUENCE</scope>
</reference>
<evidence type="ECO:0000256" key="14">
    <source>
        <dbReference type="PIRSR" id="PIRSR602401-1"/>
    </source>
</evidence>
<evidence type="ECO:0000256" key="2">
    <source>
        <dbReference type="ARBA" id="ARBA00003690"/>
    </source>
</evidence>
<evidence type="ECO:0000256" key="10">
    <source>
        <dbReference type="ARBA" id="ARBA00023002"/>
    </source>
</evidence>
<dbReference type="Gene3D" id="1.10.630.10">
    <property type="entry name" value="Cytochrome P450"/>
    <property type="match status" value="1"/>
</dbReference>
<dbReference type="InterPro" id="IPR036396">
    <property type="entry name" value="Cyt_P450_sf"/>
</dbReference>
<dbReference type="PRINTS" id="PR00463">
    <property type="entry name" value="EP450I"/>
</dbReference>
<evidence type="ECO:0000313" key="18">
    <source>
        <dbReference type="EMBL" id="JAG35169.1"/>
    </source>
</evidence>
<dbReference type="InterPro" id="IPR001128">
    <property type="entry name" value="Cyt_P450"/>
</dbReference>
<comment type="similarity">
    <text evidence="5">Belongs to the cytochrome P450 family.</text>
</comment>
<evidence type="ECO:0000256" key="1">
    <source>
        <dbReference type="ARBA" id="ARBA00001971"/>
    </source>
</evidence>
<dbReference type="InterPro" id="IPR002401">
    <property type="entry name" value="Cyt_P450_E_grp-I"/>
</dbReference>
<evidence type="ECO:0000256" key="3">
    <source>
        <dbReference type="ARBA" id="ARBA00004174"/>
    </source>
</evidence>
<dbReference type="PANTHER" id="PTHR24300:SF403">
    <property type="entry name" value="CYTOCHROME P450 306A1"/>
    <property type="match status" value="1"/>
</dbReference>
<evidence type="ECO:0000256" key="9">
    <source>
        <dbReference type="ARBA" id="ARBA00022848"/>
    </source>
</evidence>
<keyword evidence="16" id="KW-0812">Transmembrane</keyword>
<proteinExistence type="inferred from homology"/>
<name>A0A0A9YSL0_LYGHE</name>
<dbReference type="GO" id="GO:0008395">
    <property type="term" value="F:steroid hydroxylase activity"/>
    <property type="evidence" value="ECO:0007669"/>
    <property type="project" value="TreeGrafter"/>
</dbReference>
<comment type="cofactor">
    <cofactor evidence="1 14">
        <name>heme</name>
        <dbReference type="ChEBI" id="CHEBI:30413"/>
    </cofactor>
</comment>
<evidence type="ECO:0000256" key="12">
    <source>
        <dbReference type="ARBA" id="ARBA00023033"/>
    </source>
</evidence>
<keyword evidence="13 16" id="KW-0472">Membrane</keyword>
<keyword evidence="6 14" id="KW-0349">Heme</keyword>
<dbReference type="PRINTS" id="PR00385">
    <property type="entry name" value="P450"/>
</dbReference>
<evidence type="ECO:0000256" key="16">
    <source>
        <dbReference type="SAM" id="Phobius"/>
    </source>
</evidence>
<feature type="compositionally biased region" description="Polar residues" evidence="15">
    <location>
        <begin position="504"/>
        <end position="517"/>
    </location>
</feature>
<evidence type="ECO:0000256" key="15">
    <source>
        <dbReference type="SAM" id="MobiDB-lite"/>
    </source>
</evidence>
<dbReference type="EMBL" id="GDHC01015501">
    <property type="protein sequence ID" value="JAQ03128.1"/>
    <property type="molecule type" value="Transcribed_RNA"/>
</dbReference>
<keyword evidence="12" id="KW-0503">Monooxygenase</keyword>
<gene>
    <name evidence="19" type="primary">phm_2</name>
    <name evidence="20" type="synonym">phm_0</name>
    <name evidence="17" type="ORF">CM83_25727</name>
    <name evidence="18" type="ORF">CM83_25728</name>
    <name evidence="19" type="ORF">g.26827</name>
    <name evidence="20" type="ORF">g.26828</name>
</gene>
<dbReference type="Pfam" id="PF00067">
    <property type="entry name" value="p450"/>
    <property type="match status" value="1"/>
</dbReference>
<sequence>MDAMEQLAFWGSCFTFLALAFGLLWLQSLKELPPGPWGLPVLGYLPWIDREKPQKTMMDLAKRYGKIFSVSMGSLFTVVLTDPQLIKEALSRDVFTDRANLHLTHGIMRGNGIIAAQGSKWREQRRFLTSFLKNAGMLKVGNKRDHMQNRILVGVFEACEMIRRSNGAPTDPLKVLIHTMGNVMNELLFGIKYQEGDPQWEYLQELAVEGVKLIGVAGPLNFLPFLRFLPSFRRTTKYILEGQKATHEEYKSISQRQSSEDQDNLLYMFKKEMASGRGEHFNEEQMYFLLADMFGAGVETSLTTLRWFLLFMAANPSNQEEVFEEIHTITKDKDTPELVDLPQMPYLEACILETQRIRPVVPLGIPHGSKEDAELGGYRIPQGSMILVPQYVLHMDSQAWVDPDRFDPARFLDFNSGKLVRDHSHFMPFQCGKRSCIGEEMARMMLFLFGAAILKKFSVSLPPDSDLQELLSGDNGITWAPSRHLLVFSTRNHQANPKDAAEGFTTTKDVSNLSSNDTMQDLMQSMGPL</sequence>
<accession>A0A0A9YSL0</accession>
<dbReference type="GO" id="GO:0006805">
    <property type="term" value="P:xenobiotic metabolic process"/>
    <property type="evidence" value="ECO:0007669"/>
    <property type="project" value="TreeGrafter"/>
</dbReference>
<organism evidence="18">
    <name type="scientific">Lygus hesperus</name>
    <name type="common">Western plant bug</name>
    <dbReference type="NCBI Taxonomy" id="30085"/>
    <lineage>
        <taxon>Eukaryota</taxon>
        <taxon>Metazoa</taxon>
        <taxon>Ecdysozoa</taxon>
        <taxon>Arthropoda</taxon>
        <taxon>Hexapoda</taxon>
        <taxon>Insecta</taxon>
        <taxon>Pterygota</taxon>
        <taxon>Neoptera</taxon>
        <taxon>Paraneoptera</taxon>
        <taxon>Hemiptera</taxon>
        <taxon>Heteroptera</taxon>
        <taxon>Panheteroptera</taxon>
        <taxon>Cimicomorpha</taxon>
        <taxon>Miridae</taxon>
        <taxon>Mirini</taxon>
        <taxon>Lygus</taxon>
    </lineage>
</organism>
<comment type="function">
    <text evidence="2">May be involved in the metabolism of insect hormones and in the breakdown of synthetic insecticides.</text>
</comment>
<reference evidence="18" key="1">
    <citation type="journal article" date="2014" name="PLoS ONE">
        <title>Transcriptome-Based Identification of ABC Transporters in the Western Tarnished Plant Bug Lygus hesperus.</title>
        <authorList>
            <person name="Hull J.J."/>
            <person name="Chaney K."/>
            <person name="Geib S.M."/>
            <person name="Fabrick J.A."/>
            <person name="Brent C.S."/>
            <person name="Walsh D."/>
            <person name="Lavine L.C."/>
        </authorList>
    </citation>
    <scope>NUCLEOTIDE SEQUENCE</scope>
</reference>
<reference evidence="18" key="2">
    <citation type="submission" date="2014-07" db="EMBL/GenBank/DDBJ databases">
        <authorList>
            <person name="Hull J."/>
        </authorList>
    </citation>
    <scope>NUCLEOTIDE SEQUENCE</scope>
</reference>
<evidence type="ECO:0000313" key="19">
    <source>
        <dbReference type="EMBL" id="JAP98406.1"/>
    </source>
</evidence>
<dbReference type="SUPFAM" id="SSF48264">
    <property type="entry name" value="Cytochrome P450"/>
    <property type="match status" value="1"/>
</dbReference>
<evidence type="ECO:0000313" key="17">
    <source>
        <dbReference type="EMBL" id="JAG35168.1"/>
    </source>
</evidence>
<dbReference type="EMBL" id="GBHO01008436">
    <property type="protein sequence ID" value="JAG35168.1"/>
    <property type="molecule type" value="Transcribed_RNA"/>
</dbReference>
<evidence type="ECO:0000313" key="20">
    <source>
        <dbReference type="EMBL" id="JAQ03128.1"/>
    </source>
</evidence>
<dbReference type="AlphaFoldDB" id="A0A0A9YSL0"/>
<feature type="region of interest" description="Disordered" evidence="15">
    <location>
        <begin position="496"/>
        <end position="517"/>
    </location>
</feature>
<dbReference type="InterPro" id="IPR050182">
    <property type="entry name" value="Cytochrome_P450_fam2"/>
</dbReference>
<evidence type="ECO:0000256" key="8">
    <source>
        <dbReference type="ARBA" id="ARBA00022824"/>
    </source>
</evidence>
<dbReference type="GO" id="GO:0016712">
    <property type="term" value="F:oxidoreductase activity, acting on paired donors, with incorporation or reduction of molecular oxygen, reduced flavin or flavoprotein as one donor, and incorporation of one atom of oxygen"/>
    <property type="evidence" value="ECO:0007669"/>
    <property type="project" value="TreeGrafter"/>
</dbReference>
<comment type="subcellular location">
    <subcellularLocation>
        <location evidence="4">Endoplasmic reticulum membrane</location>
        <topology evidence="4">Peripheral membrane protein</topology>
    </subcellularLocation>
    <subcellularLocation>
        <location evidence="3">Microsome membrane</location>
        <topology evidence="3">Peripheral membrane protein</topology>
    </subcellularLocation>
</comment>
<feature type="binding site" description="axial binding residue" evidence="14">
    <location>
        <position position="436"/>
    </location>
    <ligand>
        <name>heme</name>
        <dbReference type="ChEBI" id="CHEBI:30413"/>
    </ligand>
    <ligandPart>
        <name>Fe</name>
        <dbReference type="ChEBI" id="CHEBI:18248"/>
    </ligandPart>
</feature>
<evidence type="ECO:0000256" key="5">
    <source>
        <dbReference type="ARBA" id="ARBA00010617"/>
    </source>
</evidence>
<dbReference type="GO" id="GO:0005789">
    <property type="term" value="C:endoplasmic reticulum membrane"/>
    <property type="evidence" value="ECO:0007669"/>
    <property type="project" value="UniProtKB-SubCell"/>
</dbReference>
<keyword evidence="8" id="KW-0256">Endoplasmic reticulum</keyword>
<dbReference type="EMBL" id="GBHO01008435">
    <property type="protein sequence ID" value="JAG35169.1"/>
    <property type="molecule type" value="Transcribed_RNA"/>
</dbReference>